<organism evidence="1 2">
    <name type="scientific">Arcobacter caeni</name>
    <dbReference type="NCBI Taxonomy" id="1912877"/>
    <lineage>
        <taxon>Bacteria</taxon>
        <taxon>Pseudomonadati</taxon>
        <taxon>Campylobacterota</taxon>
        <taxon>Epsilonproteobacteria</taxon>
        <taxon>Campylobacterales</taxon>
        <taxon>Arcobacteraceae</taxon>
        <taxon>Arcobacter</taxon>
    </lineage>
</organism>
<gene>
    <name evidence="1" type="ORF">B0174_09975</name>
</gene>
<dbReference type="Proteomes" id="UP000251135">
    <property type="component" value="Unassembled WGS sequence"/>
</dbReference>
<dbReference type="OrthoDB" id="5349156at2"/>
<sequence length="126" mass="14801">MSILALITIIRFLISFQNNEKPAYLSYKEDFIYEAKWRWKWTKDQITNVQCYCPTCDSVLVYDDSSCSTRYTDVAKTDFICENCKSQIITSIHGGNNTYAINAVKREIQRRIRTNEYKTSLNKETL</sequence>
<protein>
    <submittedName>
        <fullName evidence="1">Uncharacterized protein</fullName>
    </submittedName>
</protein>
<proteinExistence type="predicted"/>
<name>A0A363CX66_9BACT</name>
<reference evidence="1 2" key="1">
    <citation type="submission" date="2017-02" db="EMBL/GenBank/DDBJ databases">
        <title>Arcobacter caeni sp. nov, a new Arcobacter species isolated from reclaimed water.</title>
        <authorList>
            <person name="Figueras M.J."/>
            <person name="Perez-Cataluna A."/>
            <person name="Salas-Masso N."/>
        </authorList>
    </citation>
    <scope>NUCLEOTIDE SEQUENCE [LARGE SCALE GENOMIC DNA]</scope>
    <source>
        <strain evidence="1 2">RW17-10</strain>
    </source>
</reference>
<dbReference type="EMBL" id="MUXE01000016">
    <property type="protein sequence ID" value="PUE63678.1"/>
    <property type="molecule type" value="Genomic_DNA"/>
</dbReference>
<evidence type="ECO:0000313" key="1">
    <source>
        <dbReference type="EMBL" id="PUE63678.1"/>
    </source>
</evidence>
<evidence type="ECO:0000313" key="2">
    <source>
        <dbReference type="Proteomes" id="UP000251135"/>
    </source>
</evidence>
<accession>A0A363CX66</accession>
<keyword evidence="2" id="KW-1185">Reference proteome</keyword>
<comment type="caution">
    <text evidence="1">The sequence shown here is derived from an EMBL/GenBank/DDBJ whole genome shotgun (WGS) entry which is preliminary data.</text>
</comment>
<dbReference type="AlphaFoldDB" id="A0A363CX66"/>